<dbReference type="OrthoDB" id="8443793at2"/>
<protein>
    <recommendedName>
        <fullName evidence="4">DUF177 domain-containing protein</fullName>
    </recommendedName>
</protein>
<accession>G6XIH1</accession>
<dbReference type="RefSeq" id="WP_008851528.1">
    <property type="nucleotide sequence ID" value="NZ_AGQV01000002.1"/>
</dbReference>
<dbReference type="STRING" id="1088869.GMO_13810"/>
<evidence type="ECO:0000256" key="1">
    <source>
        <dbReference type="SAM" id="MobiDB-lite"/>
    </source>
</evidence>
<dbReference type="EMBL" id="AGQV01000002">
    <property type="protein sequence ID" value="EHH68611.1"/>
    <property type="molecule type" value="Genomic_DNA"/>
</dbReference>
<keyword evidence="3" id="KW-1185">Reference proteome</keyword>
<dbReference type="AlphaFoldDB" id="G6XIH1"/>
<dbReference type="eggNOG" id="COG1399">
    <property type="taxonomic scope" value="Bacteria"/>
</dbReference>
<evidence type="ECO:0008006" key="4">
    <source>
        <dbReference type="Google" id="ProtNLM"/>
    </source>
</evidence>
<dbReference type="PATRIC" id="fig|1088869.3.peg.1382"/>
<dbReference type="InterPro" id="IPR003772">
    <property type="entry name" value="YceD"/>
</dbReference>
<evidence type="ECO:0000313" key="3">
    <source>
        <dbReference type="Proteomes" id="UP000004949"/>
    </source>
</evidence>
<proteinExistence type="predicted"/>
<name>G6XIH1_9PROT</name>
<reference evidence="2 3" key="1">
    <citation type="submission" date="2011-10" db="EMBL/GenBank/DDBJ databases">
        <title>Genome sequence of Gluconobacter morbifer G707, isolated from Drosophila gut.</title>
        <authorList>
            <person name="Lee W.-J."/>
            <person name="Kim E.-K."/>
        </authorList>
    </citation>
    <scope>NUCLEOTIDE SEQUENCE [LARGE SCALE GENOMIC DNA]</scope>
    <source>
        <strain evidence="2 3">G707</strain>
    </source>
</reference>
<feature type="region of interest" description="Disordered" evidence="1">
    <location>
        <begin position="145"/>
        <end position="193"/>
    </location>
</feature>
<sequence length="193" mass="20655">MSRPAEFSRRIPLNQLGKGLEESIEASPKERAALARRFGIPAIEALNCRFHLTPSTGDAILAEGRLTAKVTQLCVITSEPFDDVLAESFVLRFIPESEMPEDEFDIDSIDLEGPDEVPHDGKVLDIGEAAAEQLALMLDPYPRRPGAGLENAVDVAPSEGEEGPGLPGEPSDAASRPNPFAALAALKNGGRKE</sequence>
<dbReference type="Proteomes" id="UP000004949">
    <property type="component" value="Unassembled WGS sequence"/>
</dbReference>
<dbReference type="Pfam" id="PF02620">
    <property type="entry name" value="YceD"/>
    <property type="match status" value="1"/>
</dbReference>
<organism evidence="2 3">
    <name type="scientific">Gluconobacter morbifer G707</name>
    <dbReference type="NCBI Taxonomy" id="1088869"/>
    <lineage>
        <taxon>Bacteria</taxon>
        <taxon>Pseudomonadati</taxon>
        <taxon>Pseudomonadota</taxon>
        <taxon>Alphaproteobacteria</taxon>
        <taxon>Acetobacterales</taxon>
        <taxon>Acetobacteraceae</taxon>
        <taxon>Gluconobacter</taxon>
    </lineage>
</organism>
<comment type="caution">
    <text evidence="2">The sequence shown here is derived from an EMBL/GenBank/DDBJ whole genome shotgun (WGS) entry which is preliminary data.</text>
</comment>
<gene>
    <name evidence="2" type="ORF">GMO_13810</name>
</gene>
<evidence type="ECO:0000313" key="2">
    <source>
        <dbReference type="EMBL" id="EHH68611.1"/>
    </source>
</evidence>